<dbReference type="Gene3D" id="3.10.20.90">
    <property type="entry name" value="Phosphatidylinositol 3-kinase Catalytic Subunit, Chain A, domain 1"/>
    <property type="match status" value="1"/>
</dbReference>
<dbReference type="GO" id="GO:0009734">
    <property type="term" value="P:auxin-activated signaling pathway"/>
    <property type="evidence" value="ECO:0007669"/>
    <property type="project" value="UniProtKB-KW"/>
</dbReference>
<evidence type="ECO:0000256" key="2">
    <source>
        <dbReference type="ARBA" id="ARBA00007853"/>
    </source>
</evidence>
<evidence type="ECO:0000256" key="5">
    <source>
        <dbReference type="ARBA" id="ARBA00023163"/>
    </source>
</evidence>
<dbReference type="GO" id="GO:0003677">
    <property type="term" value="F:DNA binding"/>
    <property type="evidence" value="ECO:0007669"/>
    <property type="project" value="UniProtKB-KW"/>
</dbReference>
<dbReference type="CDD" id="cd10017">
    <property type="entry name" value="B3_DNA"/>
    <property type="match status" value="1"/>
</dbReference>
<comment type="caution">
    <text evidence="11">The sequence shown here is derived from an EMBL/GenBank/DDBJ whole genome shotgun (WGS) entry which is preliminary data.</text>
</comment>
<reference evidence="11 12" key="1">
    <citation type="submission" date="2020-04" db="EMBL/GenBank/DDBJ databases">
        <title>Plant Genome Project.</title>
        <authorList>
            <person name="Zhang R.-G."/>
        </authorList>
    </citation>
    <scope>NUCLEOTIDE SEQUENCE [LARGE SCALE GENOMIC DNA]</scope>
    <source>
        <strain evidence="11">YNK0</strain>
        <tissue evidence="11">Leaf</tissue>
    </source>
</reference>
<dbReference type="GO" id="GO:0006355">
    <property type="term" value="P:regulation of DNA-templated transcription"/>
    <property type="evidence" value="ECO:0007669"/>
    <property type="project" value="InterPro"/>
</dbReference>
<dbReference type="Proteomes" id="UP000655225">
    <property type="component" value="Unassembled WGS sequence"/>
</dbReference>
<dbReference type="PANTHER" id="PTHR31384:SF102">
    <property type="entry name" value="AUXIN RESPONSE FACTOR 4"/>
    <property type="match status" value="1"/>
</dbReference>
<dbReference type="PROSITE" id="PS51745">
    <property type="entry name" value="PB1"/>
    <property type="match status" value="1"/>
</dbReference>
<dbReference type="InterPro" id="IPR044835">
    <property type="entry name" value="ARF_plant"/>
</dbReference>
<evidence type="ECO:0000256" key="8">
    <source>
        <dbReference type="RuleBase" id="RU004561"/>
    </source>
</evidence>
<comment type="subunit">
    <text evidence="8">Homodimers and heterodimers.</text>
</comment>
<evidence type="ECO:0000256" key="3">
    <source>
        <dbReference type="ARBA" id="ARBA00023015"/>
    </source>
</evidence>
<dbReference type="InterPro" id="IPR033389">
    <property type="entry name" value="AUX/IAA_dom"/>
</dbReference>
<keyword evidence="6 8" id="KW-0539">Nucleus</keyword>
<dbReference type="EMBL" id="JABCRI010000012">
    <property type="protein sequence ID" value="KAF8396617.1"/>
    <property type="molecule type" value="Genomic_DNA"/>
</dbReference>
<keyword evidence="3 8" id="KW-0805">Transcription regulation</keyword>
<dbReference type="SUPFAM" id="SSF54277">
    <property type="entry name" value="CAD &amp; PB1 domains"/>
    <property type="match status" value="1"/>
</dbReference>
<sequence>MEIDLNHAVNEGEKSAGCNGDCDKGGGCCCLSSSSSSCCSSTSSASSSIYMELWHACAGPRISLPKKGSVVVYFPQGHLEQVASSSPFPGMEMPTMDLQPQIFCRVVNVQLLANKENDEVYTQVTLFPQPELWERNLEGKENEELGSLEEGDGGSPSKSTPHMFCKTLTASDTSTHGGFSVPRRAAEDCFPPLDYKQQRPSQELIAKDLHGIEWRFRHIYRGQPRRHLLTTGWSVFVSQKNLVSGDAVLFLRGEDGELRLGIKRAVRPKNGIPDSIPGNQNKHPNVLSSVANAISTKSMFHIFYSPRASPTEFVLPYQKYMKSITHPVSIGTRFKMRFEMEDTAERRCSGVVTGIGDLDHYKWPDSKWRCLMVRWDEEIMSDYKKRVSPWEIEPSVSLPALSIPSAPRMKKLRTSLQSTSPNNPVTAGGDGFLDFEESVRSSKVLQGQEKLGFVSPHYGSDKVNHPLDFVMHNSAQRSLIPTGLEETNISESMRVPSTTDTGFAESARLQKVLQGQEVCPLRSLPGRSEFNLGAWEKSGLSCSMFDMYQRPKPNFYPFSAGIGTMYVPYSDIYKTSLDPVMHPYTTNFHRENVQSNMSSVQARFPGIIRGEDCNPSSYNLAKEQPPPENLSVSAKIDIYPKNQKDEVWNETKTGCKLFGFSLTGETPTANSQSSSRRSCTKVHKQGNLVGRAVDLSRLNGYNDLLSELERLFNMEGLLCDAEKGWQVVYTDSENDMMVVGDDPWHEFCNIVSKIHIYTQEEVEKMTTGLINDDTQSCLEEAPAIMDMSKSSSVGQRDSSPTVIRI</sequence>
<dbReference type="Gene3D" id="2.40.330.10">
    <property type="entry name" value="DNA-binding pseudobarrel domain"/>
    <property type="match status" value="1"/>
</dbReference>
<evidence type="ECO:0000313" key="12">
    <source>
        <dbReference type="Proteomes" id="UP000655225"/>
    </source>
</evidence>
<proteinExistence type="inferred from homology"/>
<feature type="domain" description="TF-B3" evidence="9">
    <location>
        <begin position="164"/>
        <end position="266"/>
    </location>
</feature>
<protein>
    <recommendedName>
        <fullName evidence="8">Auxin response factor</fullName>
    </recommendedName>
</protein>
<dbReference type="OrthoDB" id="1865909at2759"/>
<evidence type="ECO:0000313" key="11">
    <source>
        <dbReference type="EMBL" id="KAF8396617.1"/>
    </source>
</evidence>
<dbReference type="FunFam" id="3.10.20.90:FF:000047">
    <property type="entry name" value="Auxin response factor"/>
    <property type="match status" value="1"/>
</dbReference>
<dbReference type="FunFam" id="2.30.30.1040:FF:000001">
    <property type="entry name" value="Auxin response factor"/>
    <property type="match status" value="1"/>
</dbReference>
<comment type="function">
    <text evidence="8">Auxin response factors (ARFs) are transcriptional factors that bind specifically to the DNA sequence 5'-TGTCTC-3' found in the auxin-responsive promoter elements (AuxREs).</text>
</comment>
<evidence type="ECO:0000259" key="10">
    <source>
        <dbReference type="PROSITE" id="PS51745"/>
    </source>
</evidence>
<dbReference type="Pfam" id="PF02309">
    <property type="entry name" value="AUX_IAA"/>
    <property type="match status" value="1"/>
</dbReference>
<dbReference type="InterPro" id="IPR053793">
    <property type="entry name" value="PB1-like"/>
</dbReference>
<evidence type="ECO:0000256" key="6">
    <source>
        <dbReference type="ARBA" id="ARBA00023242"/>
    </source>
</evidence>
<accession>A0A835DDC5</accession>
<comment type="subcellular location">
    <subcellularLocation>
        <location evidence="1 8">Nucleus</location>
    </subcellularLocation>
</comment>
<dbReference type="InterPro" id="IPR010525">
    <property type="entry name" value="ARF_dom"/>
</dbReference>
<keyword evidence="5 8" id="KW-0804">Transcription</keyword>
<keyword evidence="7 8" id="KW-0927">Auxin signaling pathway</keyword>
<organism evidence="11 12">
    <name type="scientific">Tetracentron sinense</name>
    <name type="common">Spur-leaf</name>
    <dbReference type="NCBI Taxonomy" id="13715"/>
    <lineage>
        <taxon>Eukaryota</taxon>
        <taxon>Viridiplantae</taxon>
        <taxon>Streptophyta</taxon>
        <taxon>Embryophyta</taxon>
        <taxon>Tracheophyta</taxon>
        <taxon>Spermatophyta</taxon>
        <taxon>Magnoliopsida</taxon>
        <taxon>Trochodendrales</taxon>
        <taxon>Trochodendraceae</taxon>
        <taxon>Tetracentron</taxon>
    </lineage>
</organism>
<gene>
    <name evidence="11" type="ORF">HHK36_018241</name>
</gene>
<dbReference type="GO" id="GO:0005634">
    <property type="term" value="C:nucleus"/>
    <property type="evidence" value="ECO:0007669"/>
    <property type="project" value="UniProtKB-SubCell"/>
</dbReference>
<keyword evidence="12" id="KW-1185">Reference proteome</keyword>
<dbReference type="AlphaFoldDB" id="A0A835DDC5"/>
<dbReference type="SUPFAM" id="SSF101936">
    <property type="entry name" value="DNA-binding pseudobarrel domain"/>
    <property type="match status" value="1"/>
</dbReference>
<evidence type="ECO:0000259" key="9">
    <source>
        <dbReference type="PROSITE" id="PS50863"/>
    </source>
</evidence>
<evidence type="ECO:0000256" key="4">
    <source>
        <dbReference type="ARBA" id="ARBA00023125"/>
    </source>
</evidence>
<dbReference type="Gene3D" id="2.30.30.1040">
    <property type="match status" value="1"/>
</dbReference>
<dbReference type="InterPro" id="IPR003340">
    <property type="entry name" value="B3_DNA-bd"/>
</dbReference>
<dbReference type="Pfam" id="PF02362">
    <property type="entry name" value="B3"/>
    <property type="match status" value="1"/>
</dbReference>
<feature type="domain" description="PB1" evidence="10">
    <location>
        <begin position="677"/>
        <end position="761"/>
    </location>
</feature>
<dbReference type="PROSITE" id="PS50863">
    <property type="entry name" value="B3"/>
    <property type="match status" value="1"/>
</dbReference>
<dbReference type="OMA" id="WDEDIMS"/>
<evidence type="ECO:0000256" key="1">
    <source>
        <dbReference type="ARBA" id="ARBA00004123"/>
    </source>
</evidence>
<comment type="similarity">
    <text evidence="2 8">Belongs to the ARF family.</text>
</comment>
<name>A0A835DDC5_TETSI</name>
<dbReference type="PANTHER" id="PTHR31384">
    <property type="entry name" value="AUXIN RESPONSE FACTOR 4-RELATED"/>
    <property type="match status" value="1"/>
</dbReference>
<dbReference type="InterPro" id="IPR015300">
    <property type="entry name" value="DNA-bd_pseudobarrel_sf"/>
</dbReference>
<dbReference type="FunFam" id="2.40.330.10:FF:000001">
    <property type="entry name" value="Auxin response factor"/>
    <property type="match status" value="1"/>
</dbReference>
<dbReference type="SMART" id="SM01019">
    <property type="entry name" value="B3"/>
    <property type="match status" value="1"/>
</dbReference>
<dbReference type="Pfam" id="PF06507">
    <property type="entry name" value="ARF_AD"/>
    <property type="match status" value="1"/>
</dbReference>
<evidence type="ECO:0000256" key="7">
    <source>
        <dbReference type="ARBA" id="ARBA00023294"/>
    </source>
</evidence>
<keyword evidence="4 8" id="KW-0238">DNA-binding</keyword>